<dbReference type="EMBL" id="AMQM01009413">
    <property type="status" value="NOT_ANNOTATED_CDS"/>
    <property type="molecule type" value="Genomic_DNA"/>
</dbReference>
<dbReference type="InterPro" id="IPR016187">
    <property type="entry name" value="CTDL_fold"/>
</dbReference>
<dbReference type="Proteomes" id="UP000015101">
    <property type="component" value="Unassembled WGS sequence"/>
</dbReference>
<protein>
    <recommendedName>
        <fullName evidence="3">C-type lectin domain-containing protein</fullName>
    </recommendedName>
</protein>
<reference evidence="6" key="1">
    <citation type="submission" date="2012-12" db="EMBL/GenBank/DDBJ databases">
        <authorList>
            <person name="Hellsten U."/>
            <person name="Grimwood J."/>
            <person name="Chapman J.A."/>
            <person name="Shapiro H."/>
            <person name="Aerts A."/>
            <person name="Otillar R.P."/>
            <person name="Terry A.Y."/>
            <person name="Boore J.L."/>
            <person name="Simakov O."/>
            <person name="Marletaz F."/>
            <person name="Cho S.-J."/>
            <person name="Edsinger-Gonzales E."/>
            <person name="Havlak P."/>
            <person name="Kuo D.-H."/>
            <person name="Larsson T."/>
            <person name="Lv J."/>
            <person name="Arendt D."/>
            <person name="Savage R."/>
            <person name="Osoegawa K."/>
            <person name="de Jong P."/>
            <person name="Lindberg D.R."/>
            <person name="Seaver E.C."/>
            <person name="Weisblat D.A."/>
            <person name="Putnam N.H."/>
            <person name="Grigoriev I.V."/>
            <person name="Rokhsar D.S."/>
        </authorList>
    </citation>
    <scope>NUCLEOTIDE SEQUENCE</scope>
</reference>
<dbReference type="GO" id="GO:0006955">
    <property type="term" value="P:immune response"/>
    <property type="evidence" value="ECO:0000318"/>
    <property type="project" value="GO_Central"/>
</dbReference>
<evidence type="ECO:0000256" key="1">
    <source>
        <dbReference type="ARBA" id="ARBA00023157"/>
    </source>
</evidence>
<dbReference type="InterPro" id="IPR001304">
    <property type="entry name" value="C-type_lectin-like"/>
</dbReference>
<dbReference type="InterPro" id="IPR018378">
    <property type="entry name" value="C-type_lectin_CS"/>
</dbReference>
<evidence type="ECO:0000313" key="6">
    <source>
        <dbReference type="Proteomes" id="UP000015101"/>
    </source>
</evidence>
<dbReference type="Gene3D" id="3.10.100.10">
    <property type="entry name" value="Mannose-Binding Protein A, subunit A"/>
    <property type="match status" value="1"/>
</dbReference>
<dbReference type="GO" id="GO:0009897">
    <property type="term" value="C:external side of plasma membrane"/>
    <property type="evidence" value="ECO:0000318"/>
    <property type="project" value="GO_Central"/>
</dbReference>
<organism evidence="5 6">
    <name type="scientific">Helobdella robusta</name>
    <name type="common">Californian leech</name>
    <dbReference type="NCBI Taxonomy" id="6412"/>
    <lineage>
        <taxon>Eukaryota</taxon>
        <taxon>Metazoa</taxon>
        <taxon>Spiralia</taxon>
        <taxon>Lophotrochozoa</taxon>
        <taxon>Annelida</taxon>
        <taxon>Clitellata</taxon>
        <taxon>Hirudinea</taxon>
        <taxon>Rhynchobdellida</taxon>
        <taxon>Glossiphoniidae</taxon>
        <taxon>Helobdella</taxon>
    </lineage>
</organism>
<dbReference type="CTD" id="20213258"/>
<reference evidence="4 6" key="2">
    <citation type="journal article" date="2013" name="Nature">
        <title>Insights into bilaterian evolution from three spiralian genomes.</title>
        <authorList>
            <person name="Simakov O."/>
            <person name="Marletaz F."/>
            <person name="Cho S.J."/>
            <person name="Edsinger-Gonzales E."/>
            <person name="Havlak P."/>
            <person name="Hellsten U."/>
            <person name="Kuo D.H."/>
            <person name="Larsson T."/>
            <person name="Lv J."/>
            <person name="Arendt D."/>
            <person name="Savage R."/>
            <person name="Osoegawa K."/>
            <person name="de Jong P."/>
            <person name="Grimwood J."/>
            <person name="Chapman J.A."/>
            <person name="Shapiro H."/>
            <person name="Aerts A."/>
            <person name="Otillar R.P."/>
            <person name="Terry A.Y."/>
            <person name="Boore J.L."/>
            <person name="Grigoriev I.V."/>
            <person name="Lindberg D.R."/>
            <person name="Seaver E.C."/>
            <person name="Weisblat D.A."/>
            <person name="Putnam N.H."/>
            <person name="Rokhsar D.S."/>
        </authorList>
    </citation>
    <scope>NUCLEOTIDE SEQUENCE</scope>
</reference>
<dbReference type="InterPro" id="IPR016186">
    <property type="entry name" value="C-type_lectin-like/link_sf"/>
</dbReference>
<keyword evidence="2" id="KW-0732">Signal</keyword>
<dbReference type="EMBL" id="KB096386">
    <property type="protein sequence ID" value="ESO05144.1"/>
    <property type="molecule type" value="Genomic_DNA"/>
</dbReference>
<dbReference type="CDD" id="cd00037">
    <property type="entry name" value="CLECT"/>
    <property type="match status" value="1"/>
</dbReference>
<gene>
    <name evidence="5" type="primary">20213258</name>
    <name evidence="4" type="ORF">HELRODRAFT_195104</name>
</gene>
<dbReference type="RefSeq" id="XP_009016757.1">
    <property type="nucleotide sequence ID" value="XM_009018509.1"/>
</dbReference>
<proteinExistence type="predicted"/>
<dbReference type="AlphaFoldDB" id="T1FWR3"/>
<reference evidence="5" key="3">
    <citation type="submission" date="2015-06" db="UniProtKB">
        <authorList>
            <consortium name="EnsemblMetazoa"/>
        </authorList>
    </citation>
    <scope>IDENTIFICATION</scope>
</reference>
<accession>T1FWR3</accession>
<dbReference type="GO" id="GO:0030246">
    <property type="term" value="F:carbohydrate binding"/>
    <property type="evidence" value="ECO:0000318"/>
    <property type="project" value="GO_Central"/>
</dbReference>
<dbReference type="PROSITE" id="PS00615">
    <property type="entry name" value="C_TYPE_LECTIN_1"/>
    <property type="match status" value="1"/>
</dbReference>
<evidence type="ECO:0000256" key="2">
    <source>
        <dbReference type="SAM" id="SignalP"/>
    </source>
</evidence>
<dbReference type="GO" id="GO:0038187">
    <property type="term" value="F:pattern recognition receptor activity"/>
    <property type="evidence" value="ECO:0000318"/>
    <property type="project" value="GO_Central"/>
</dbReference>
<dbReference type="GeneID" id="20213258"/>
<dbReference type="HOGENOM" id="CLU_070181_0_0_1"/>
<evidence type="ECO:0000259" key="3">
    <source>
        <dbReference type="PROSITE" id="PS50041"/>
    </source>
</evidence>
<dbReference type="InterPro" id="IPR051004">
    <property type="entry name" value="DC-SIGN_domain-containing"/>
</dbReference>
<dbReference type="PANTHER" id="PTHR22802:SF379">
    <property type="entry name" value="CHONDROITIN SULFATE PROTEOGLYCAN 2 ISOFORM X1"/>
    <property type="match status" value="1"/>
</dbReference>
<keyword evidence="1" id="KW-1015">Disulfide bond</keyword>
<dbReference type="EnsemblMetazoa" id="HelroT195104">
    <property type="protein sequence ID" value="HelroP195104"/>
    <property type="gene ID" value="HelroG195104"/>
</dbReference>
<feature type="signal peptide" evidence="2">
    <location>
        <begin position="1"/>
        <end position="28"/>
    </location>
</feature>
<dbReference type="KEGG" id="hro:HELRODRAFT_195104"/>
<dbReference type="PROSITE" id="PS50041">
    <property type="entry name" value="C_TYPE_LECTIN_2"/>
    <property type="match status" value="1"/>
</dbReference>
<name>T1FWR3_HELRO</name>
<dbReference type="InParanoid" id="T1FWR3"/>
<dbReference type="SUPFAM" id="SSF56436">
    <property type="entry name" value="C-type lectin-like"/>
    <property type="match status" value="1"/>
</dbReference>
<feature type="chain" id="PRO_5010981043" description="C-type lectin domain-containing protein" evidence="2">
    <location>
        <begin position="29"/>
        <end position="249"/>
    </location>
</feature>
<dbReference type="SMART" id="SM00034">
    <property type="entry name" value="CLECT"/>
    <property type="match status" value="1"/>
</dbReference>
<dbReference type="PANTHER" id="PTHR22802">
    <property type="entry name" value="C-TYPE LECTIN SUPERFAMILY MEMBER"/>
    <property type="match status" value="1"/>
</dbReference>
<feature type="domain" description="C-type lectin" evidence="3">
    <location>
        <begin position="104"/>
        <end position="244"/>
    </location>
</feature>
<evidence type="ECO:0000313" key="5">
    <source>
        <dbReference type="EnsemblMetazoa" id="HelroP195104"/>
    </source>
</evidence>
<evidence type="ECO:0000313" key="4">
    <source>
        <dbReference type="EMBL" id="ESO05144.1"/>
    </source>
</evidence>
<keyword evidence="6" id="KW-1185">Reference proteome</keyword>
<dbReference type="OrthoDB" id="6067009at2759"/>
<sequence length="249" mass="28384">MAISSSIHKPIIFSVSLVVLLVTVRVKSSQVQYSTFMPAYSYLVSRKQKMPVCFDDRMSIALKIKARSSSDCIIKCLVKTCNQMRGMNYMSSNDCPEGFDYVIESDKCYQLRYERQTWAKGRSLCNSIYNSHPATIENDVENDVCYEYVNSTASSYTFCPGSNFPTWFAFYIGGLRTYIKGVRTPFLWSPYPGIFKPIQNTSAWHSGEPNSLADGTEYCVQNILFGYIGWDDQECFLPLCVLCEYDITV</sequence>